<gene>
    <name evidence="2" type="ORF">SLEP1_g50016</name>
</gene>
<proteinExistence type="predicted"/>
<dbReference type="EMBL" id="BPVZ01000160">
    <property type="protein sequence ID" value="GKV42633.1"/>
    <property type="molecule type" value="Genomic_DNA"/>
</dbReference>
<comment type="caution">
    <text evidence="2">The sequence shown here is derived from an EMBL/GenBank/DDBJ whole genome shotgun (WGS) entry which is preliminary data.</text>
</comment>
<feature type="compositionally biased region" description="Basic and acidic residues" evidence="1">
    <location>
        <begin position="28"/>
        <end position="38"/>
    </location>
</feature>
<dbReference type="AlphaFoldDB" id="A0AAV5M0Z1"/>
<protein>
    <submittedName>
        <fullName evidence="2">Uncharacterized protein</fullName>
    </submittedName>
</protein>
<evidence type="ECO:0000313" key="2">
    <source>
        <dbReference type="EMBL" id="GKV42633.1"/>
    </source>
</evidence>
<name>A0AAV5M0Z1_9ROSI</name>
<keyword evidence="3" id="KW-1185">Reference proteome</keyword>
<sequence length="38" mass="3807">MDGDLGPDTGGGRSKAVRGGKKSGSWRTIDRGRGCGAS</sequence>
<accession>A0AAV5M0Z1</accession>
<feature type="region of interest" description="Disordered" evidence="1">
    <location>
        <begin position="1"/>
        <end position="38"/>
    </location>
</feature>
<dbReference type="Proteomes" id="UP001054252">
    <property type="component" value="Unassembled WGS sequence"/>
</dbReference>
<evidence type="ECO:0000313" key="3">
    <source>
        <dbReference type="Proteomes" id="UP001054252"/>
    </source>
</evidence>
<organism evidence="2 3">
    <name type="scientific">Rubroshorea leprosula</name>
    <dbReference type="NCBI Taxonomy" id="152421"/>
    <lineage>
        <taxon>Eukaryota</taxon>
        <taxon>Viridiplantae</taxon>
        <taxon>Streptophyta</taxon>
        <taxon>Embryophyta</taxon>
        <taxon>Tracheophyta</taxon>
        <taxon>Spermatophyta</taxon>
        <taxon>Magnoliopsida</taxon>
        <taxon>eudicotyledons</taxon>
        <taxon>Gunneridae</taxon>
        <taxon>Pentapetalae</taxon>
        <taxon>rosids</taxon>
        <taxon>malvids</taxon>
        <taxon>Malvales</taxon>
        <taxon>Dipterocarpaceae</taxon>
        <taxon>Rubroshorea</taxon>
    </lineage>
</organism>
<evidence type="ECO:0000256" key="1">
    <source>
        <dbReference type="SAM" id="MobiDB-lite"/>
    </source>
</evidence>
<reference evidence="2 3" key="1">
    <citation type="journal article" date="2021" name="Commun. Biol.">
        <title>The genome of Shorea leprosula (Dipterocarpaceae) highlights the ecological relevance of drought in aseasonal tropical rainforests.</title>
        <authorList>
            <person name="Ng K.K.S."/>
            <person name="Kobayashi M.J."/>
            <person name="Fawcett J.A."/>
            <person name="Hatakeyama M."/>
            <person name="Paape T."/>
            <person name="Ng C.H."/>
            <person name="Ang C.C."/>
            <person name="Tnah L.H."/>
            <person name="Lee C.T."/>
            <person name="Nishiyama T."/>
            <person name="Sese J."/>
            <person name="O'Brien M.J."/>
            <person name="Copetti D."/>
            <person name="Mohd Noor M.I."/>
            <person name="Ong R.C."/>
            <person name="Putra M."/>
            <person name="Sireger I.Z."/>
            <person name="Indrioko S."/>
            <person name="Kosugi Y."/>
            <person name="Izuno A."/>
            <person name="Isagi Y."/>
            <person name="Lee S.L."/>
            <person name="Shimizu K.K."/>
        </authorList>
    </citation>
    <scope>NUCLEOTIDE SEQUENCE [LARGE SCALE GENOMIC DNA]</scope>
    <source>
        <strain evidence="2">214</strain>
    </source>
</reference>